<dbReference type="Proteomes" id="UP000214688">
    <property type="component" value="Chromosome"/>
</dbReference>
<dbReference type="NCBIfam" id="TIGR00176">
    <property type="entry name" value="mobB"/>
    <property type="match status" value="1"/>
</dbReference>
<dbReference type="EMBL" id="CP022657">
    <property type="protein sequence ID" value="ASS76781.1"/>
    <property type="molecule type" value="Genomic_DNA"/>
</dbReference>
<dbReference type="Pfam" id="PF03205">
    <property type="entry name" value="MobB"/>
    <property type="match status" value="1"/>
</dbReference>
<dbReference type="InterPro" id="IPR027417">
    <property type="entry name" value="P-loop_NTPase"/>
</dbReference>
<dbReference type="GO" id="GO:0005525">
    <property type="term" value="F:GTP binding"/>
    <property type="evidence" value="ECO:0007669"/>
    <property type="project" value="InterPro"/>
</dbReference>
<sequence>MKALAVVGYKNSGKTTLVARLVAAFKAQGYRVGTCKHEGGGHPVTGDTPNTDTWRHRQAGADVTLLASATETVLRQYQAVEPSLELLLEQLAQAKPVLDLVIVEGWKRSTLPKIVMVGADKIEEMTNVVAWVQNCQSSSIAVGQEQVYDRDDIEALVLLIKSRVLHE</sequence>
<evidence type="ECO:0000259" key="1">
    <source>
        <dbReference type="Pfam" id="PF03205"/>
    </source>
</evidence>
<dbReference type="KEGG" id="tab:CIG75_18765"/>
<dbReference type="SUPFAM" id="SSF52540">
    <property type="entry name" value="P-loop containing nucleoside triphosphate hydrolases"/>
    <property type="match status" value="1"/>
</dbReference>
<dbReference type="InterPro" id="IPR052539">
    <property type="entry name" value="MGD_biosynthesis_adapter"/>
</dbReference>
<keyword evidence="3" id="KW-1185">Reference proteome</keyword>
<dbReference type="Gene3D" id="3.40.50.300">
    <property type="entry name" value="P-loop containing nucleotide triphosphate hydrolases"/>
    <property type="match status" value="1"/>
</dbReference>
<evidence type="ECO:0000313" key="2">
    <source>
        <dbReference type="EMBL" id="ASS76781.1"/>
    </source>
</evidence>
<gene>
    <name evidence="2" type="primary">mobB</name>
    <name evidence="2" type="ORF">CIG75_18765</name>
</gene>
<evidence type="ECO:0000313" key="3">
    <source>
        <dbReference type="Proteomes" id="UP000214688"/>
    </source>
</evidence>
<dbReference type="PANTHER" id="PTHR40072">
    <property type="entry name" value="MOLYBDOPTERIN-GUANINE DINUCLEOTIDE BIOSYNTHESIS ADAPTER PROTEIN-RELATED"/>
    <property type="match status" value="1"/>
</dbReference>
<feature type="domain" description="Molybdopterin-guanine dinucleotide biosynthesis protein B (MobB)" evidence="1">
    <location>
        <begin position="4"/>
        <end position="123"/>
    </location>
</feature>
<dbReference type="PANTHER" id="PTHR40072:SF1">
    <property type="entry name" value="MOLYBDOPTERIN-GUANINE DINUCLEOTIDE BIOSYNTHESIS ADAPTER PROTEIN"/>
    <property type="match status" value="1"/>
</dbReference>
<proteinExistence type="predicted"/>
<dbReference type="AlphaFoldDB" id="A0A223D5D2"/>
<dbReference type="OrthoDB" id="9786803at2"/>
<protein>
    <submittedName>
        <fullName evidence="2">Molybdopterin-guanine dinucleotide biosynthesis protein B</fullName>
    </submittedName>
</protein>
<dbReference type="RefSeq" id="WP_094238008.1">
    <property type="nucleotide sequence ID" value="NZ_CP022657.1"/>
</dbReference>
<accession>A0A223D5D2</accession>
<organism evidence="2 3">
    <name type="scientific">Tumebacillus algifaecis</name>
    <dbReference type="NCBI Taxonomy" id="1214604"/>
    <lineage>
        <taxon>Bacteria</taxon>
        <taxon>Bacillati</taxon>
        <taxon>Bacillota</taxon>
        <taxon>Bacilli</taxon>
        <taxon>Bacillales</taxon>
        <taxon>Alicyclobacillaceae</taxon>
        <taxon>Tumebacillus</taxon>
    </lineage>
</organism>
<dbReference type="GO" id="GO:0006777">
    <property type="term" value="P:Mo-molybdopterin cofactor biosynthetic process"/>
    <property type="evidence" value="ECO:0007669"/>
    <property type="project" value="InterPro"/>
</dbReference>
<name>A0A223D5D2_9BACL</name>
<dbReference type="InterPro" id="IPR004435">
    <property type="entry name" value="MobB_dom"/>
</dbReference>
<reference evidence="2 3" key="1">
    <citation type="journal article" date="2015" name="Int. J. Syst. Evol. Microbiol.">
        <title>Tumebacillus algifaecis sp. nov., isolated from decomposing algal scum.</title>
        <authorList>
            <person name="Wu Y.F."/>
            <person name="Zhang B."/>
            <person name="Xing P."/>
            <person name="Wu Q.L."/>
            <person name="Liu S.J."/>
        </authorList>
    </citation>
    <scope>NUCLEOTIDE SEQUENCE [LARGE SCALE GENOMIC DNA]</scope>
    <source>
        <strain evidence="2 3">THMBR28</strain>
    </source>
</reference>